<gene>
    <name evidence="1" type="ORF">Nepgr_029997</name>
</gene>
<dbReference type="Proteomes" id="UP001279734">
    <property type="component" value="Unassembled WGS sequence"/>
</dbReference>
<name>A0AAD3Y5N4_NEPGR</name>
<reference evidence="1" key="1">
    <citation type="submission" date="2023-05" db="EMBL/GenBank/DDBJ databases">
        <title>Nepenthes gracilis genome sequencing.</title>
        <authorList>
            <person name="Fukushima K."/>
        </authorList>
    </citation>
    <scope>NUCLEOTIDE SEQUENCE</scope>
    <source>
        <strain evidence="1">SING2019-196</strain>
    </source>
</reference>
<dbReference type="EMBL" id="BSYO01000034">
    <property type="protein sequence ID" value="GMH28154.1"/>
    <property type="molecule type" value="Genomic_DNA"/>
</dbReference>
<protein>
    <submittedName>
        <fullName evidence="1">Uncharacterized protein</fullName>
    </submittedName>
</protein>
<comment type="caution">
    <text evidence="1">The sequence shown here is derived from an EMBL/GenBank/DDBJ whole genome shotgun (WGS) entry which is preliminary data.</text>
</comment>
<evidence type="ECO:0000313" key="2">
    <source>
        <dbReference type="Proteomes" id="UP001279734"/>
    </source>
</evidence>
<organism evidence="1 2">
    <name type="scientific">Nepenthes gracilis</name>
    <name type="common">Slender pitcher plant</name>
    <dbReference type="NCBI Taxonomy" id="150966"/>
    <lineage>
        <taxon>Eukaryota</taxon>
        <taxon>Viridiplantae</taxon>
        <taxon>Streptophyta</taxon>
        <taxon>Embryophyta</taxon>
        <taxon>Tracheophyta</taxon>
        <taxon>Spermatophyta</taxon>
        <taxon>Magnoliopsida</taxon>
        <taxon>eudicotyledons</taxon>
        <taxon>Gunneridae</taxon>
        <taxon>Pentapetalae</taxon>
        <taxon>Caryophyllales</taxon>
        <taxon>Nepenthaceae</taxon>
        <taxon>Nepenthes</taxon>
    </lineage>
</organism>
<evidence type="ECO:0000313" key="1">
    <source>
        <dbReference type="EMBL" id="GMH28154.1"/>
    </source>
</evidence>
<proteinExistence type="predicted"/>
<accession>A0AAD3Y5N4</accession>
<keyword evidence="2" id="KW-1185">Reference proteome</keyword>
<sequence length="89" mass="9361">MSLNQSGIMQFNIIACPATSCHGQNAFQPYQPCSSNVSNMVTNGAEDDKVGLKRSTRGLPTTVGVAGRDGTGGEFAIALVVQWLVESDD</sequence>
<dbReference type="AlphaFoldDB" id="A0AAD3Y5N4"/>